<gene>
    <name evidence="1" type="ORF">RRG08_052349</name>
</gene>
<proteinExistence type="predicted"/>
<evidence type="ECO:0000313" key="1">
    <source>
        <dbReference type="EMBL" id="KAK3782083.1"/>
    </source>
</evidence>
<protein>
    <submittedName>
        <fullName evidence="1">Uncharacterized protein</fullName>
    </submittedName>
</protein>
<organism evidence="1 2">
    <name type="scientific">Elysia crispata</name>
    <name type="common">lettuce slug</name>
    <dbReference type="NCBI Taxonomy" id="231223"/>
    <lineage>
        <taxon>Eukaryota</taxon>
        <taxon>Metazoa</taxon>
        <taxon>Spiralia</taxon>
        <taxon>Lophotrochozoa</taxon>
        <taxon>Mollusca</taxon>
        <taxon>Gastropoda</taxon>
        <taxon>Heterobranchia</taxon>
        <taxon>Euthyneura</taxon>
        <taxon>Panpulmonata</taxon>
        <taxon>Sacoglossa</taxon>
        <taxon>Placobranchoidea</taxon>
        <taxon>Plakobranchidae</taxon>
        <taxon>Elysia</taxon>
    </lineage>
</organism>
<sequence>MGHVILGSCHVTLDSCHILLTETRRAPIPDSNPMSPYCQWIALSGPTLDPLNPDNSQVEFTTEEGFSPCLNHHWESCQTDEVVVVLHIALW</sequence>
<dbReference type="Proteomes" id="UP001283361">
    <property type="component" value="Unassembled WGS sequence"/>
</dbReference>
<accession>A0AAE1DUJ4</accession>
<dbReference type="EMBL" id="JAWDGP010002538">
    <property type="protein sequence ID" value="KAK3782083.1"/>
    <property type="molecule type" value="Genomic_DNA"/>
</dbReference>
<evidence type="ECO:0000313" key="2">
    <source>
        <dbReference type="Proteomes" id="UP001283361"/>
    </source>
</evidence>
<comment type="caution">
    <text evidence="1">The sequence shown here is derived from an EMBL/GenBank/DDBJ whole genome shotgun (WGS) entry which is preliminary data.</text>
</comment>
<dbReference type="AlphaFoldDB" id="A0AAE1DUJ4"/>
<reference evidence="1" key="1">
    <citation type="journal article" date="2023" name="G3 (Bethesda)">
        <title>A reference genome for the long-term kleptoplast-retaining sea slug Elysia crispata morphotype clarki.</title>
        <authorList>
            <person name="Eastman K.E."/>
            <person name="Pendleton A.L."/>
            <person name="Shaikh M.A."/>
            <person name="Suttiyut T."/>
            <person name="Ogas R."/>
            <person name="Tomko P."/>
            <person name="Gavelis G."/>
            <person name="Widhalm J.R."/>
            <person name="Wisecaver J.H."/>
        </authorList>
    </citation>
    <scope>NUCLEOTIDE SEQUENCE</scope>
    <source>
        <strain evidence="1">ECLA1</strain>
    </source>
</reference>
<keyword evidence="2" id="KW-1185">Reference proteome</keyword>
<name>A0AAE1DUJ4_9GAST</name>